<protein>
    <submittedName>
        <fullName evidence="1">Uncharacterized protein</fullName>
    </submittedName>
</protein>
<dbReference type="EnsemblMetazoa" id="Aqu2.1.41742_001">
    <property type="protein sequence ID" value="Aqu2.1.41742_001"/>
    <property type="gene ID" value="Aqu2.1.41742"/>
</dbReference>
<proteinExistence type="predicted"/>
<reference evidence="1" key="1">
    <citation type="submission" date="2017-05" db="UniProtKB">
        <authorList>
            <consortium name="EnsemblMetazoa"/>
        </authorList>
    </citation>
    <scope>IDENTIFICATION</scope>
</reference>
<accession>A0A1X7VNU2</accession>
<dbReference type="InParanoid" id="A0A1X7VNU2"/>
<sequence>MLVDILNKYILNVSIATFVPKVRRSFQKFPKWFTGQIRHHLNQLRSQRRKSRVAKVHSAILFSLEAMLQEEISIARSNYEAALVDKFAFSNDDTIYSYIRSLLHSNSIPNVVSIGDESESSDEGKARLFNSFFHSVFLPHDASAPFSH</sequence>
<name>A0A1X7VNU2_AMPQE</name>
<evidence type="ECO:0000313" key="1">
    <source>
        <dbReference type="EnsemblMetazoa" id="Aqu2.1.41742_001"/>
    </source>
</evidence>
<organism evidence="1">
    <name type="scientific">Amphimedon queenslandica</name>
    <name type="common">Sponge</name>
    <dbReference type="NCBI Taxonomy" id="400682"/>
    <lineage>
        <taxon>Eukaryota</taxon>
        <taxon>Metazoa</taxon>
        <taxon>Porifera</taxon>
        <taxon>Demospongiae</taxon>
        <taxon>Heteroscleromorpha</taxon>
        <taxon>Haplosclerida</taxon>
        <taxon>Niphatidae</taxon>
        <taxon>Amphimedon</taxon>
    </lineage>
</organism>
<dbReference type="AlphaFoldDB" id="A0A1X7VNU2"/>